<dbReference type="AlphaFoldDB" id="A0A918SC80"/>
<dbReference type="EMBL" id="BMZE01000003">
    <property type="protein sequence ID" value="GHA31813.1"/>
    <property type="molecule type" value="Genomic_DNA"/>
</dbReference>
<evidence type="ECO:0000313" key="2">
    <source>
        <dbReference type="EMBL" id="GHA31813.1"/>
    </source>
</evidence>
<evidence type="ECO:0000259" key="1">
    <source>
        <dbReference type="Pfam" id="PF11160"/>
    </source>
</evidence>
<name>A0A918SC80_9HYPH</name>
<keyword evidence="3" id="KW-1185">Reference proteome</keyword>
<proteinExistence type="predicted"/>
<gene>
    <name evidence="2" type="ORF">GCM10007989_29850</name>
</gene>
<dbReference type="Proteomes" id="UP000646579">
    <property type="component" value="Unassembled WGS sequence"/>
</dbReference>
<organism evidence="2 3">
    <name type="scientific">Devosia pacifica</name>
    <dbReference type="NCBI Taxonomy" id="1335967"/>
    <lineage>
        <taxon>Bacteria</taxon>
        <taxon>Pseudomonadati</taxon>
        <taxon>Pseudomonadota</taxon>
        <taxon>Alphaproteobacteria</taxon>
        <taxon>Hyphomicrobiales</taxon>
        <taxon>Devosiaceae</taxon>
        <taxon>Devosia</taxon>
    </lineage>
</organism>
<evidence type="ECO:0000313" key="3">
    <source>
        <dbReference type="Proteomes" id="UP000646579"/>
    </source>
</evidence>
<sequence>MALAGGMNDAQIRQELQGQLVVGQGEGTGKVVDHFTDKVTRTIKGKEITRNATEDDPAYLIEQDDGDRVLKSHTELKKA</sequence>
<dbReference type="Pfam" id="PF11160">
    <property type="entry name" value="Hva1_TUDOR"/>
    <property type="match status" value="1"/>
</dbReference>
<reference evidence="2" key="1">
    <citation type="journal article" date="2014" name="Int. J. Syst. Evol. Microbiol.">
        <title>Complete genome sequence of Corynebacterium casei LMG S-19264T (=DSM 44701T), isolated from a smear-ripened cheese.</title>
        <authorList>
            <consortium name="US DOE Joint Genome Institute (JGI-PGF)"/>
            <person name="Walter F."/>
            <person name="Albersmeier A."/>
            <person name="Kalinowski J."/>
            <person name="Ruckert C."/>
        </authorList>
    </citation>
    <scope>NUCLEOTIDE SEQUENCE</scope>
    <source>
        <strain evidence="2">KCTC 32437</strain>
    </source>
</reference>
<reference evidence="2" key="2">
    <citation type="submission" date="2020-09" db="EMBL/GenBank/DDBJ databases">
        <authorList>
            <person name="Sun Q."/>
            <person name="Kim S."/>
        </authorList>
    </citation>
    <scope>NUCLEOTIDE SEQUENCE</scope>
    <source>
        <strain evidence="2">KCTC 32437</strain>
    </source>
</reference>
<accession>A0A918SC80</accession>
<comment type="caution">
    <text evidence="2">The sequence shown here is derived from an EMBL/GenBank/DDBJ whole genome shotgun (WGS) entry which is preliminary data.</text>
</comment>
<protein>
    <recommendedName>
        <fullName evidence="1">Hypervirulence associated protein TUDOR domain-containing protein</fullName>
    </recommendedName>
</protein>
<feature type="domain" description="Hypervirulence associated protein TUDOR" evidence="1">
    <location>
        <begin position="23"/>
        <end position="76"/>
    </location>
</feature>
<dbReference type="InterPro" id="IPR021331">
    <property type="entry name" value="Hva1_TUDOR"/>
</dbReference>